<proteinExistence type="predicted"/>
<organism evidence="2 3">
    <name type="scientific">Roseisalinus antarcticus</name>
    <dbReference type="NCBI Taxonomy" id="254357"/>
    <lineage>
        <taxon>Bacteria</taxon>
        <taxon>Pseudomonadati</taxon>
        <taxon>Pseudomonadota</taxon>
        <taxon>Alphaproteobacteria</taxon>
        <taxon>Rhodobacterales</taxon>
        <taxon>Roseobacteraceae</taxon>
        <taxon>Roseisalinus</taxon>
    </lineage>
</organism>
<keyword evidence="3" id="KW-1185">Reference proteome</keyword>
<dbReference type="AlphaFoldDB" id="A0A1Y5TZJ7"/>
<dbReference type="Pfam" id="PF22607">
    <property type="entry name" value="FAD_binding-like"/>
    <property type="match status" value="1"/>
</dbReference>
<accession>A0A1Y5TZJ7</accession>
<dbReference type="PRINTS" id="PR00420">
    <property type="entry name" value="RNGMNOXGNASE"/>
</dbReference>
<name>A0A1Y5TZJ7_9RHOB</name>
<reference evidence="2 3" key="1">
    <citation type="submission" date="2017-03" db="EMBL/GenBank/DDBJ databases">
        <authorList>
            <person name="Afonso C.L."/>
            <person name="Miller P.J."/>
            <person name="Scott M.A."/>
            <person name="Spackman E."/>
            <person name="Goraichik I."/>
            <person name="Dimitrov K.M."/>
            <person name="Suarez D.L."/>
            <person name="Swayne D.E."/>
        </authorList>
    </citation>
    <scope>NUCLEOTIDE SEQUENCE [LARGE SCALE GENOMIC DNA]</scope>
    <source>
        <strain evidence="2 3">CECT 7023</strain>
    </source>
</reference>
<gene>
    <name evidence="2" type="ORF">ROA7023_04241</name>
</gene>
<dbReference type="GO" id="GO:0043731">
    <property type="term" value="F:6-hydroxynicotinate 3-monooxygenase activity"/>
    <property type="evidence" value="ECO:0007669"/>
    <property type="project" value="UniProtKB-EC"/>
</dbReference>
<dbReference type="InterPro" id="IPR036188">
    <property type="entry name" value="FAD/NAD-bd_sf"/>
</dbReference>
<dbReference type="PANTHER" id="PTHR47469">
    <property type="entry name" value="MONOOXYGENASE-LIKE"/>
    <property type="match status" value="1"/>
</dbReference>
<dbReference type="SUPFAM" id="SSF54373">
    <property type="entry name" value="FAD-linked reductases, C-terminal domain"/>
    <property type="match status" value="1"/>
</dbReference>
<dbReference type="PANTHER" id="PTHR47469:SF2">
    <property type="entry name" value="OS06G0597600 PROTEIN"/>
    <property type="match status" value="1"/>
</dbReference>
<dbReference type="EMBL" id="FWFZ01000045">
    <property type="protein sequence ID" value="SLN76788.1"/>
    <property type="molecule type" value="Genomic_DNA"/>
</dbReference>
<dbReference type="Proteomes" id="UP000193900">
    <property type="component" value="Unassembled WGS sequence"/>
</dbReference>
<keyword evidence="2" id="KW-0503">Monooxygenase</keyword>
<sequence>MVGRVIISGGSIAGLCAAVALRRAGWRVDVFERSGVELAGRGAGIVTHPELVAALTEIGAQVDDLGVRVTERVAFDKTGAAIARLPFAQVVTSWDRVHQILRALVPDARHHLGGSVTGYTDNGSSVTAHLADGRDETADLLIGADGFRSAVRGRMLPEVLPSYSGYVVWRALAHEADLPMAVREAVFPAFGFYAPAGTQIIGYPIAGPGNDLRPGQRRYNFVWYSPVPARQLGDMLVDATGRRHAVSIPPPLVRDEIVRRAVEEEAREMLPLPFVQILEQSERPFFTPIYDHASPVMAAGRVALVGDAACVARPHVGMGVTKAVCDGLALTRQLTAHGGDVIAGLAAYSDERVPASHKAYARARELGGYIFDDSIANTDGRGNPRLDEIMRTTAVAVT</sequence>
<dbReference type="OrthoDB" id="4230779at2"/>
<evidence type="ECO:0000259" key="1">
    <source>
        <dbReference type="Pfam" id="PF22607"/>
    </source>
</evidence>
<evidence type="ECO:0000313" key="3">
    <source>
        <dbReference type="Proteomes" id="UP000193900"/>
    </source>
</evidence>
<dbReference type="RefSeq" id="WP_085880947.1">
    <property type="nucleotide sequence ID" value="NZ_FWFZ01000045.1"/>
</dbReference>
<protein>
    <submittedName>
        <fullName evidence="2">6-hydroxynicotinate 3-monooxygenase</fullName>
        <ecNumber evidence="2">1.14.13.114</ecNumber>
    </submittedName>
</protein>
<dbReference type="Gene3D" id="3.50.50.60">
    <property type="entry name" value="FAD/NAD(P)-binding domain"/>
    <property type="match status" value="2"/>
</dbReference>
<feature type="domain" description="2,6-dihydroxypyridine 3-monooxygenase substrate binding" evidence="1">
    <location>
        <begin position="163"/>
        <end position="291"/>
    </location>
</feature>
<evidence type="ECO:0000313" key="2">
    <source>
        <dbReference type="EMBL" id="SLN76788.1"/>
    </source>
</evidence>
<dbReference type="NCBIfam" id="NF005566">
    <property type="entry name" value="PRK07236.1"/>
    <property type="match status" value="1"/>
</dbReference>
<dbReference type="InterPro" id="IPR053212">
    <property type="entry name" value="DHP_3-monooxygenase"/>
</dbReference>
<keyword evidence="2" id="KW-0560">Oxidoreductase</keyword>
<dbReference type="SUPFAM" id="SSF51905">
    <property type="entry name" value="FAD/NAD(P)-binding domain"/>
    <property type="match status" value="1"/>
</dbReference>
<dbReference type="InterPro" id="IPR054707">
    <property type="entry name" value="DhpH_subs-bd"/>
</dbReference>
<dbReference type="EC" id="1.14.13.114" evidence="2"/>